<dbReference type="PANTHER" id="PTHR21490">
    <property type="entry name" value="ENKURIN-RELATED"/>
    <property type="match status" value="1"/>
</dbReference>
<dbReference type="STRING" id="225164.V3Z867"/>
<dbReference type="OMA" id="DHWRKEA"/>
<dbReference type="GO" id="GO:0005929">
    <property type="term" value="C:cilium"/>
    <property type="evidence" value="ECO:0007669"/>
    <property type="project" value="UniProtKB-SubCell"/>
</dbReference>
<dbReference type="EMBL" id="KB202953">
    <property type="protein sequence ID" value="ESO87048.1"/>
    <property type="molecule type" value="Genomic_DNA"/>
</dbReference>
<evidence type="ECO:0000256" key="5">
    <source>
        <dbReference type="ARBA" id="ARBA00023273"/>
    </source>
</evidence>
<dbReference type="OrthoDB" id="10264920at2759"/>
<organism evidence="8 9">
    <name type="scientific">Lottia gigantea</name>
    <name type="common">Giant owl limpet</name>
    <dbReference type="NCBI Taxonomy" id="225164"/>
    <lineage>
        <taxon>Eukaryota</taxon>
        <taxon>Metazoa</taxon>
        <taxon>Spiralia</taxon>
        <taxon>Lophotrochozoa</taxon>
        <taxon>Mollusca</taxon>
        <taxon>Gastropoda</taxon>
        <taxon>Patellogastropoda</taxon>
        <taxon>Lottioidea</taxon>
        <taxon>Lottiidae</taxon>
        <taxon>Lottia</taxon>
    </lineage>
</organism>
<dbReference type="KEGG" id="lgi:LOTGIDRAFT_210448"/>
<gene>
    <name evidence="8" type="ORF">LOTGIDRAFT_210448</name>
</gene>
<comment type="subcellular location">
    <subcellularLocation>
        <location evidence="1">Cell projection</location>
        <location evidence="1">Cilium</location>
    </subcellularLocation>
    <subcellularLocation>
        <location evidence="2">Cytoplasm</location>
        <location evidence="2">Cytoskeleton</location>
    </subcellularLocation>
</comment>
<keyword evidence="5" id="KW-0966">Cell projection</keyword>
<dbReference type="GO" id="GO:0005881">
    <property type="term" value="C:cytoplasmic microtubule"/>
    <property type="evidence" value="ECO:0007669"/>
    <property type="project" value="TreeGrafter"/>
</dbReference>
<feature type="region of interest" description="Disordered" evidence="6">
    <location>
        <begin position="38"/>
        <end position="89"/>
    </location>
</feature>
<protein>
    <recommendedName>
        <fullName evidence="7">Enkurin domain-containing protein</fullName>
    </recommendedName>
</protein>
<evidence type="ECO:0000256" key="1">
    <source>
        <dbReference type="ARBA" id="ARBA00004138"/>
    </source>
</evidence>
<evidence type="ECO:0000259" key="7">
    <source>
        <dbReference type="PROSITE" id="PS51665"/>
    </source>
</evidence>
<dbReference type="InterPro" id="IPR052102">
    <property type="entry name" value="Enkurin_domain-protein"/>
</dbReference>
<dbReference type="Pfam" id="PF13864">
    <property type="entry name" value="Enkurin"/>
    <property type="match status" value="1"/>
</dbReference>
<evidence type="ECO:0000256" key="6">
    <source>
        <dbReference type="SAM" id="MobiDB-lite"/>
    </source>
</evidence>
<name>V3Z867_LOTGI</name>
<keyword evidence="3" id="KW-0963">Cytoplasm</keyword>
<dbReference type="PROSITE" id="PS51665">
    <property type="entry name" value="ENKURIN"/>
    <property type="match status" value="1"/>
</dbReference>
<accession>V3Z867</accession>
<dbReference type="PANTHER" id="PTHR21490:SF2">
    <property type="entry name" value="ENKURIN DOMAIN-CONTAINING PROTEIN 1"/>
    <property type="match status" value="1"/>
</dbReference>
<keyword evidence="9" id="KW-1185">Reference proteome</keyword>
<dbReference type="InterPro" id="IPR027012">
    <property type="entry name" value="Enkurin_dom"/>
</dbReference>
<keyword evidence="4" id="KW-0206">Cytoskeleton</keyword>
<dbReference type="RefSeq" id="XP_009062003.1">
    <property type="nucleotide sequence ID" value="XM_009063755.1"/>
</dbReference>
<feature type="region of interest" description="Disordered" evidence="6">
    <location>
        <begin position="189"/>
        <end position="209"/>
    </location>
</feature>
<sequence length="276" mass="31971">MQSLMFQVDGHGYGVPKQYHSVHDFGKDHIRENVRRMRQIQRQSREKERTSQQPVKGLWKSSKFENVPSKVASELKKEPPAPRPHSANYLRAHSRSGPLVKVYSRPCTPEVSDDQISVPLANSKANLIRNDVDFIKVNGVSVKHGTMFKSPSLTALDELKDKQDKEMQNYHKGEVPKYLRSRQAQWKREEEEIRANTPDPSMPPGHRALSDKERRETLNLLYKKQQELQNQASKLPLRTDTVRIRTVKNDLETKLCEVEEAIKIFSRPKVFVKINQ</sequence>
<evidence type="ECO:0000256" key="4">
    <source>
        <dbReference type="ARBA" id="ARBA00023212"/>
    </source>
</evidence>
<evidence type="ECO:0000256" key="3">
    <source>
        <dbReference type="ARBA" id="ARBA00022490"/>
    </source>
</evidence>
<evidence type="ECO:0000256" key="2">
    <source>
        <dbReference type="ARBA" id="ARBA00004245"/>
    </source>
</evidence>
<dbReference type="HOGENOM" id="CLU_068901_0_0_1"/>
<evidence type="ECO:0000313" key="8">
    <source>
        <dbReference type="EMBL" id="ESO87048.1"/>
    </source>
</evidence>
<feature type="domain" description="Enkurin" evidence="7">
    <location>
        <begin position="181"/>
        <end position="273"/>
    </location>
</feature>
<dbReference type="AlphaFoldDB" id="V3Z867"/>
<dbReference type="CTD" id="20246215"/>
<evidence type="ECO:0000313" key="9">
    <source>
        <dbReference type="Proteomes" id="UP000030746"/>
    </source>
</evidence>
<dbReference type="GeneID" id="20246215"/>
<reference evidence="8 9" key="1">
    <citation type="journal article" date="2013" name="Nature">
        <title>Insights into bilaterian evolution from three spiralian genomes.</title>
        <authorList>
            <person name="Simakov O."/>
            <person name="Marletaz F."/>
            <person name="Cho S.J."/>
            <person name="Edsinger-Gonzales E."/>
            <person name="Havlak P."/>
            <person name="Hellsten U."/>
            <person name="Kuo D.H."/>
            <person name="Larsson T."/>
            <person name="Lv J."/>
            <person name="Arendt D."/>
            <person name="Savage R."/>
            <person name="Osoegawa K."/>
            <person name="de Jong P."/>
            <person name="Grimwood J."/>
            <person name="Chapman J.A."/>
            <person name="Shapiro H."/>
            <person name="Aerts A."/>
            <person name="Otillar R.P."/>
            <person name="Terry A.Y."/>
            <person name="Boore J.L."/>
            <person name="Grigoriev I.V."/>
            <person name="Lindberg D.R."/>
            <person name="Seaver E.C."/>
            <person name="Weisblat D.A."/>
            <person name="Putnam N.H."/>
            <person name="Rokhsar D.S."/>
        </authorList>
    </citation>
    <scope>NUCLEOTIDE SEQUENCE [LARGE SCALE GENOMIC DNA]</scope>
</reference>
<dbReference type="Proteomes" id="UP000030746">
    <property type="component" value="Unassembled WGS sequence"/>
</dbReference>
<proteinExistence type="predicted"/>